<dbReference type="GO" id="GO:0031515">
    <property type="term" value="C:tRNA (m1A) methyltransferase complex"/>
    <property type="evidence" value="ECO:0007669"/>
    <property type="project" value="InterPro"/>
</dbReference>
<evidence type="ECO:0000256" key="6">
    <source>
        <dbReference type="ARBA" id="ARBA00032319"/>
    </source>
</evidence>
<dbReference type="Gene3D" id="3.40.50.150">
    <property type="entry name" value="Vaccinia Virus protein VP39"/>
    <property type="match status" value="1"/>
</dbReference>
<feature type="compositionally biased region" description="Basic and acidic residues" evidence="7">
    <location>
        <begin position="428"/>
        <end position="440"/>
    </location>
</feature>
<dbReference type="PANTHER" id="PTHR12945:SF0">
    <property type="entry name" value="TRNA (ADENINE(58)-N(1))-METHYLTRANSFERASE NON-CATALYTIC SUBUNIT TRM6"/>
    <property type="match status" value="1"/>
</dbReference>
<evidence type="ECO:0000313" key="9">
    <source>
        <dbReference type="Proteomes" id="UP000053477"/>
    </source>
</evidence>
<dbReference type="AlphaFoldDB" id="A0A0H2SDJ7"/>
<evidence type="ECO:0000256" key="5">
    <source>
        <dbReference type="ARBA" id="ARBA00023242"/>
    </source>
</evidence>
<dbReference type="GO" id="GO:0030488">
    <property type="term" value="P:tRNA methylation"/>
    <property type="evidence" value="ECO:0007669"/>
    <property type="project" value="InterPro"/>
</dbReference>
<dbReference type="Pfam" id="PF04189">
    <property type="entry name" value="Gcd10p"/>
    <property type="match status" value="1"/>
</dbReference>
<evidence type="ECO:0000256" key="4">
    <source>
        <dbReference type="ARBA" id="ARBA00022694"/>
    </source>
</evidence>
<organism evidence="8 9">
    <name type="scientific">Schizopora paradoxa</name>
    <dbReference type="NCBI Taxonomy" id="27342"/>
    <lineage>
        <taxon>Eukaryota</taxon>
        <taxon>Fungi</taxon>
        <taxon>Dikarya</taxon>
        <taxon>Basidiomycota</taxon>
        <taxon>Agaricomycotina</taxon>
        <taxon>Agaricomycetes</taxon>
        <taxon>Hymenochaetales</taxon>
        <taxon>Schizoporaceae</taxon>
        <taxon>Schizopora</taxon>
    </lineage>
</organism>
<accession>A0A0H2SDJ7</accession>
<gene>
    <name evidence="8" type="ORF">SCHPADRAFT_825338</name>
</gene>
<dbReference type="InterPro" id="IPR017423">
    <property type="entry name" value="TRM6"/>
</dbReference>
<sequence length="452" mass="49665">MEANNGEASGSSSKGQSRIQDGHNVLFRLPSGELKSMKITGNATISFGKYGSFNSSELVGQPYGLTYEVVDKKLKALPPKAMDELEETEATNELIDDGLIVQPLSTAEIEALKSSGVPASEIIKQQIESHTNFALKTEYSKEKYKKRKEAKYAKKFSTIEPTVFNVCEYWFNKDKGRIHDIRSDTLAQMMNLANIRPGGKYLAVDDASGLIASSILARMDGHGRLLTICDVDSPPAYPILVHMNFDEDMINSTLASLNWATAEEDYVPSTISSLSSVVPPTEPQDGIIRSERQKQRLNKRKNIQGTLAATREELFAGEFDSLIIASDYEPYSILERLAPYLSGSGSIVIHSPSIEVLSDVQAKLRADPQYLGPSITEGWLRRYQVLPGRTHPLMMVTGSGGYILHAIKVFDDPSANSVLAVKQKNKKPKVDNDEDAKMEGSSEPPAGETKAE</sequence>
<evidence type="ECO:0000256" key="7">
    <source>
        <dbReference type="SAM" id="MobiDB-lite"/>
    </source>
</evidence>
<reference evidence="8 9" key="1">
    <citation type="submission" date="2015-04" db="EMBL/GenBank/DDBJ databases">
        <title>Complete genome sequence of Schizopora paradoxa KUC8140, a cosmopolitan wood degrader in East Asia.</title>
        <authorList>
            <consortium name="DOE Joint Genome Institute"/>
            <person name="Min B."/>
            <person name="Park H."/>
            <person name="Jang Y."/>
            <person name="Kim J.-J."/>
            <person name="Kim K.H."/>
            <person name="Pangilinan J."/>
            <person name="Lipzen A."/>
            <person name="Riley R."/>
            <person name="Grigoriev I.V."/>
            <person name="Spatafora J.W."/>
            <person name="Choi I.-G."/>
        </authorList>
    </citation>
    <scope>NUCLEOTIDE SEQUENCE [LARGE SCALE GENOMIC DNA]</scope>
    <source>
        <strain evidence="8 9">KUC8140</strain>
    </source>
</reference>
<dbReference type="PANTHER" id="PTHR12945">
    <property type="entry name" value="TRANSLATION INITIATION FACTOR EIF3-RELATED"/>
    <property type="match status" value="1"/>
</dbReference>
<dbReference type="InterPro" id="IPR029063">
    <property type="entry name" value="SAM-dependent_MTases_sf"/>
</dbReference>
<evidence type="ECO:0000313" key="8">
    <source>
        <dbReference type="EMBL" id="KLO15041.1"/>
    </source>
</evidence>
<comment type="subcellular location">
    <subcellularLocation>
        <location evidence="1">Nucleus</location>
    </subcellularLocation>
</comment>
<feature type="region of interest" description="Disordered" evidence="7">
    <location>
        <begin position="420"/>
        <end position="452"/>
    </location>
</feature>
<evidence type="ECO:0000256" key="1">
    <source>
        <dbReference type="ARBA" id="ARBA00004123"/>
    </source>
</evidence>
<keyword evidence="9" id="KW-1185">Reference proteome</keyword>
<dbReference type="GO" id="GO:0005634">
    <property type="term" value="C:nucleus"/>
    <property type="evidence" value="ECO:0007669"/>
    <property type="project" value="UniProtKB-SubCell"/>
</dbReference>
<feature type="compositionally biased region" description="Polar residues" evidence="7">
    <location>
        <begin position="1"/>
        <end position="19"/>
    </location>
</feature>
<dbReference type="OrthoDB" id="10254665at2759"/>
<protein>
    <recommendedName>
        <fullName evidence="3">tRNA (adenine(58)-N(1))-methyltransferase non-catalytic subunit TRM6</fullName>
    </recommendedName>
    <alternativeName>
        <fullName evidence="6">tRNA(m1A58)-methyltransferase subunit TRM6</fullName>
    </alternativeName>
</protein>
<keyword evidence="5" id="KW-0539">Nucleus</keyword>
<proteinExistence type="inferred from homology"/>
<dbReference type="STRING" id="27342.A0A0H2SDJ7"/>
<evidence type="ECO:0000256" key="3">
    <source>
        <dbReference type="ARBA" id="ARBA00021704"/>
    </source>
</evidence>
<dbReference type="EMBL" id="KQ085935">
    <property type="protein sequence ID" value="KLO15041.1"/>
    <property type="molecule type" value="Genomic_DNA"/>
</dbReference>
<dbReference type="InParanoid" id="A0A0H2SDJ7"/>
<dbReference type="FunCoup" id="A0A0H2SDJ7">
    <property type="interactions" value="516"/>
</dbReference>
<feature type="region of interest" description="Disordered" evidence="7">
    <location>
        <begin position="1"/>
        <end position="20"/>
    </location>
</feature>
<keyword evidence="4" id="KW-0819">tRNA processing</keyword>
<dbReference type="Proteomes" id="UP000053477">
    <property type="component" value="Unassembled WGS sequence"/>
</dbReference>
<name>A0A0H2SDJ7_9AGAM</name>
<evidence type="ECO:0000256" key="2">
    <source>
        <dbReference type="ARBA" id="ARBA00008320"/>
    </source>
</evidence>
<comment type="similarity">
    <text evidence="2">Belongs to the TRM6/GCD10 family.</text>
</comment>